<gene>
    <name evidence="1" type="ORF">CLV99_2111</name>
</gene>
<protein>
    <submittedName>
        <fullName evidence="1">Uncharacterized protein</fullName>
    </submittedName>
</protein>
<reference evidence="1 2" key="1">
    <citation type="submission" date="2019-03" db="EMBL/GenBank/DDBJ databases">
        <title>Genomic Encyclopedia of Archaeal and Bacterial Type Strains, Phase II (KMG-II): from individual species to whole genera.</title>
        <authorList>
            <person name="Goeker M."/>
        </authorList>
    </citation>
    <scope>NUCLEOTIDE SEQUENCE [LARGE SCALE GENOMIC DNA]</scope>
    <source>
        <strain evidence="1 2">DSM 28353</strain>
    </source>
</reference>
<dbReference type="AlphaFoldDB" id="A0A4R6WEG2"/>
<keyword evidence="2" id="KW-1185">Reference proteome</keyword>
<accession>A0A4R6WEG2</accession>
<dbReference type="EMBL" id="SNYV01000013">
    <property type="protein sequence ID" value="TDQ78133.1"/>
    <property type="molecule type" value="Genomic_DNA"/>
</dbReference>
<dbReference type="Proteomes" id="UP000295292">
    <property type="component" value="Unassembled WGS sequence"/>
</dbReference>
<sequence>MEAIPKSFEEWKNCIEEKCGIPLTLEFAEKRFSIYTNDHLPETQRFVKLYGAGHLSNIKEWLSIVIQEKRYQK</sequence>
<proteinExistence type="predicted"/>
<evidence type="ECO:0000313" key="1">
    <source>
        <dbReference type="EMBL" id="TDQ78133.1"/>
    </source>
</evidence>
<comment type="caution">
    <text evidence="1">The sequence shown here is derived from an EMBL/GenBank/DDBJ whole genome shotgun (WGS) entry which is preliminary data.</text>
</comment>
<evidence type="ECO:0000313" key="2">
    <source>
        <dbReference type="Proteomes" id="UP000295292"/>
    </source>
</evidence>
<name>A0A4R6WEG2_9SPHI</name>
<organism evidence="1 2">
    <name type="scientific">Sphingobacterium yanglingense</name>
    <dbReference type="NCBI Taxonomy" id="1437280"/>
    <lineage>
        <taxon>Bacteria</taxon>
        <taxon>Pseudomonadati</taxon>
        <taxon>Bacteroidota</taxon>
        <taxon>Sphingobacteriia</taxon>
        <taxon>Sphingobacteriales</taxon>
        <taxon>Sphingobacteriaceae</taxon>
        <taxon>Sphingobacterium</taxon>
    </lineage>
</organism>